<dbReference type="GO" id="GO:0016301">
    <property type="term" value="F:kinase activity"/>
    <property type="evidence" value="ECO:0007669"/>
    <property type="project" value="UniProtKB-KW"/>
</dbReference>
<comment type="similarity">
    <text evidence="1">Belongs to the heat shock protein 90 family.</text>
</comment>
<feature type="binding site" evidence="5">
    <location>
        <position position="241"/>
    </location>
    <ligand>
        <name>ATP</name>
        <dbReference type="ChEBI" id="CHEBI:30616"/>
    </ligand>
</feature>
<dbReference type="InterPro" id="IPR037196">
    <property type="entry name" value="HSP90_C"/>
</dbReference>
<name>A0A7G2C3S2_9TRYP</name>
<dbReference type="PRINTS" id="PR00775">
    <property type="entry name" value="HEATSHOCK90"/>
</dbReference>
<dbReference type="EMBL" id="LR877145">
    <property type="protein sequence ID" value="CAD2213367.1"/>
    <property type="molecule type" value="Genomic_DNA"/>
</dbReference>
<dbReference type="Proteomes" id="UP000515908">
    <property type="component" value="Chromosome 01"/>
</dbReference>
<dbReference type="PANTHER" id="PTHR11528">
    <property type="entry name" value="HEAT SHOCK PROTEIN 90 FAMILY MEMBER"/>
    <property type="match status" value="1"/>
</dbReference>
<keyword evidence="7" id="KW-0808">Transferase</keyword>
<accession>A0A7G2C3S2</accession>
<organism evidence="7 8">
    <name type="scientific">Angomonas deanei</name>
    <dbReference type="NCBI Taxonomy" id="59799"/>
    <lineage>
        <taxon>Eukaryota</taxon>
        <taxon>Discoba</taxon>
        <taxon>Euglenozoa</taxon>
        <taxon>Kinetoplastea</taxon>
        <taxon>Metakinetoplastina</taxon>
        <taxon>Trypanosomatida</taxon>
        <taxon>Trypanosomatidae</taxon>
        <taxon>Strigomonadinae</taxon>
        <taxon>Angomonas</taxon>
    </lineage>
</organism>
<evidence type="ECO:0000256" key="2">
    <source>
        <dbReference type="ARBA" id="ARBA00022741"/>
    </source>
</evidence>
<feature type="binding site" evidence="5">
    <location>
        <position position="100"/>
    </location>
    <ligand>
        <name>ATP</name>
        <dbReference type="ChEBI" id="CHEBI:30616"/>
    </ligand>
</feature>
<dbReference type="SUPFAM" id="SSF110942">
    <property type="entry name" value="HSP90 C-terminal domain"/>
    <property type="match status" value="1"/>
</dbReference>
<gene>
    <name evidence="7" type="ORF">ADEAN_000080800</name>
</gene>
<feature type="transmembrane region" description="Helical" evidence="6">
    <location>
        <begin position="6"/>
        <end position="25"/>
    </location>
</feature>
<keyword evidence="6" id="KW-0812">Transmembrane</keyword>
<dbReference type="GO" id="GO:0140662">
    <property type="term" value="F:ATP-dependent protein folding chaperone"/>
    <property type="evidence" value="ECO:0007669"/>
    <property type="project" value="InterPro"/>
</dbReference>
<dbReference type="GO" id="GO:0005524">
    <property type="term" value="F:ATP binding"/>
    <property type="evidence" value="ECO:0007669"/>
    <property type="project" value="UniProtKB-KW"/>
</dbReference>
<dbReference type="Gene3D" id="1.20.120.790">
    <property type="entry name" value="Heat shock protein 90, C-terminal domain"/>
    <property type="match status" value="1"/>
</dbReference>
<evidence type="ECO:0000256" key="6">
    <source>
        <dbReference type="SAM" id="Phobius"/>
    </source>
</evidence>
<keyword evidence="4" id="KW-0143">Chaperone</keyword>
<dbReference type="InterPro" id="IPR020568">
    <property type="entry name" value="Ribosomal_Su5_D2-typ_SF"/>
</dbReference>
<dbReference type="Gene3D" id="3.30.565.10">
    <property type="entry name" value="Histidine kinase-like ATPase, C-terminal domain"/>
    <property type="match status" value="1"/>
</dbReference>
<feature type="binding site" evidence="5">
    <location>
        <position position="146"/>
    </location>
    <ligand>
        <name>ATP</name>
        <dbReference type="ChEBI" id="CHEBI:30616"/>
    </ligand>
</feature>
<dbReference type="CDD" id="cd16927">
    <property type="entry name" value="HATPase_Hsp90-like"/>
    <property type="match status" value="1"/>
</dbReference>
<dbReference type="Pfam" id="PF13589">
    <property type="entry name" value="HATPase_c_3"/>
    <property type="match status" value="1"/>
</dbReference>
<evidence type="ECO:0000313" key="8">
    <source>
        <dbReference type="Proteomes" id="UP000515908"/>
    </source>
</evidence>
<evidence type="ECO:0000256" key="4">
    <source>
        <dbReference type="ARBA" id="ARBA00023186"/>
    </source>
</evidence>
<dbReference type="PIRSF" id="PIRSF002583">
    <property type="entry name" value="Hsp90"/>
    <property type="match status" value="1"/>
</dbReference>
<keyword evidence="7" id="KW-0418">Kinase</keyword>
<dbReference type="InterPro" id="IPR036890">
    <property type="entry name" value="HATPase_C_sf"/>
</dbReference>
<feature type="transmembrane region" description="Helical" evidence="6">
    <location>
        <begin position="37"/>
        <end position="56"/>
    </location>
</feature>
<keyword evidence="6" id="KW-1133">Transmembrane helix</keyword>
<evidence type="ECO:0000256" key="5">
    <source>
        <dbReference type="PIRSR" id="PIRSR002583-1"/>
    </source>
</evidence>
<dbReference type="InterPro" id="IPR020575">
    <property type="entry name" value="Hsp90_N"/>
</dbReference>
<dbReference type="Gene3D" id="3.30.230.80">
    <property type="match status" value="1"/>
</dbReference>
<keyword evidence="3 5" id="KW-0067">ATP-binding</keyword>
<feature type="binding site" evidence="5">
    <location>
        <begin position="166"/>
        <end position="167"/>
    </location>
    <ligand>
        <name>ATP</name>
        <dbReference type="ChEBI" id="CHEBI:30616"/>
    </ligand>
</feature>
<reference evidence="7 8" key="1">
    <citation type="submission" date="2020-08" db="EMBL/GenBank/DDBJ databases">
        <authorList>
            <person name="Newling K."/>
            <person name="Davey J."/>
            <person name="Forrester S."/>
        </authorList>
    </citation>
    <scope>NUCLEOTIDE SEQUENCE [LARGE SCALE GENOMIC DNA]</scope>
    <source>
        <strain evidence="8">Crithidia deanei Carvalho (ATCC PRA-265)</strain>
    </source>
</reference>
<dbReference type="GO" id="GO:0016887">
    <property type="term" value="F:ATP hydrolysis activity"/>
    <property type="evidence" value="ECO:0007669"/>
    <property type="project" value="InterPro"/>
</dbReference>
<evidence type="ECO:0000256" key="3">
    <source>
        <dbReference type="ARBA" id="ARBA00022840"/>
    </source>
</evidence>
<dbReference type="VEuPathDB" id="TriTrypDB:ADEAN_000080800"/>
<feature type="binding site" evidence="5">
    <location>
        <begin position="188"/>
        <end position="193"/>
    </location>
    <ligand>
        <name>ATP</name>
        <dbReference type="ChEBI" id="CHEBI:30616"/>
    </ligand>
</feature>
<dbReference type="AlphaFoldDB" id="A0A7G2C3S2"/>
<proteinExistence type="inferred from homology"/>
<dbReference type="SUPFAM" id="SSF55874">
    <property type="entry name" value="ATPase domain of HSP90 chaperone/DNA topoisomerase II/histidine kinase"/>
    <property type="match status" value="1"/>
</dbReference>
<evidence type="ECO:0000256" key="1">
    <source>
        <dbReference type="ARBA" id="ARBA00008239"/>
    </source>
</evidence>
<protein>
    <submittedName>
        <fullName evidence="7">Histidine kinase-, DNA gyrase B-, and HSP90-like ATPase/Hsp90 protein, putative</fullName>
    </submittedName>
</protein>
<keyword evidence="6" id="KW-0472">Membrane</keyword>
<feature type="binding site" evidence="5">
    <location>
        <position position="422"/>
    </location>
    <ligand>
        <name>ATP</name>
        <dbReference type="ChEBI" id="CHEBI:30616"/>
    </ligand>
</feature>
<dbReference type="GO" id="GO:0051082">
    <property type="term" value="F:unfolded protein binding"/>
    <property type="evidence" value="ECO:0007669"/>
    <property type="project" value="InterPro"/>
</dbReference>
<dbReference type="Pfam" id="PF00183">
    <property type="entry name" value="HSP90"/>
    <property type="match status" value="1"/>
</dbReference>
<dbReference type="InterPro" id="IPR001404">
    <property type="entry name" value="Hsp90_fam"/>
</dbReference>
<dbReference type="SUPFAM" id="SSF54211">
    <property type="entry name" value="Ribosomal protein S5 domain 2-like"/>
    <property type="match status" value="1"/>
</dbReference>
<evidence type="ECO:0000313" key="7">
    <source>
        <dbReference type="EMBL" id="CAD2213367.1"/>
    </source>
</evidence>
<keyword evidence="8" id="KW-1185">Reference proteome</keyword>
<dbReference type="NCBIfam" id="NF003555">
    <property type="entry name" value="PRK05218.1"/>
    <property type="match status" value="1"/>
</dbReference>
<feature type="binding site" evidence="5">
    <location>
        <position position="96"/>
    </location>
    <ligand>
        <name>ATP</name>
        <dbReference type="ChEBI" id="CHEBI:30616"/>
    </ligand>
</feature>
<feature type="binding site" evidence="5">
    <location>
        <position position="151"/>
    </location>
    <ligand>
        <name>ATP</name>
        <dbReference type="ChEBI" id="CHEBI:30616"/>
    </ligand>
</feature>
<dbReference type="FunFam" id="3.30.565.10:FF:000005">
    <property type="entry name" value="Heat shock protein 90"/>
    <property type="match status" value="1"/>
</dbReference>
<keyword evidence="2 5" id="KW-0547">Nucleotide-binding</keyword>
<dbReference type="Gene3D" id="3.40.50.11260">
    <property type="match status" value="1"/>
</dbReference>
<dbReference type="HAMAP" id="MF_00505">
    <property type="entry name" value="HSP90"/>
    <property type="match status" value="1"/>
</dbReference>
<sequence>MAYSSSLSLFCSCSLPIIIIIAYYYNDWLTHPMGKVTQVVLKVVLIALLLVGATIAKENTEAIQKGSPTTFTAEVSKMLDILINSLYTNRAIFLRELISNGSDALDKVRVTYLTEPKDPRNDAGEAPTMDIHISVSPETKELIIRDGGVGMTKEELGTHLGSLGTSGTKRFLENLKASSTDNNNLIGQFGVGFYSVFLVGKNVRVASKSDADSKQYVWESSGNGQFFLYEDPRGNTLGRGTEIRIELKSDAVEYLKTDRVKKTIHQYSEFIDFPIYLEEAEKDNDQVQKEIEYGEDVENTTGNKTWTLVNKNKPIWTRPTSEVTEEEYDSFYKAVSSDWRTPMYYSHFHVEGEVEFDSILYIPEIINREEQATNDASMLNRNIKLYVRRVFITDEFKDLLPHYLNFVRGVVDSNDLPLNVSREVLQESRVLRVIKRKLVRKVLSMIADIQVQDDNLRKLKEENKTFEPAKGTGVRQLKVETYPKFWETYGRFLRYGLIVDPSNRGRITKLLRYKTSRSEDRYVGLQDYIDHMQKGQKAIYYLSGDSIAKIKTSPLLQDALKRNVEVIYMTDAVDEYVVAQVPDFSGKKLVNLAKEGLQFDEENSPEALNLEKKRNEKYAPLLDRLKRLFGKQVRKLVLTKRYTTEPFLLIADENHLTARMANILKSQSLGRGATEDVPLTAERVVEVNWRHPLVDEVYKRFLVDENDLVAEDIAWTLFDTANLQGDFPVVDTQAYAQRVTRLLSSSVDLDPTMGLLPDVDDDGLGDL</sequence>